<dbReference type="Proteomes" id="UP001152876">
    <property type="component" value="Unassembled WGS sequence"/>
</dbReference>
<feature type="region of interest" description="Disordered" evidence="1">
    <location>
        <begin position="28"/>
        <end position="63"/>
    </location>
</feature>
<name>A0A9X4SE31_9BURK</name>
<dbReference type="OrthoDB" id="9928200at2"/>
<dbReference type="RefSeq" id="WP_068172547.1">
    <property type="nucleotide sequence ID" value="NZ_AOGK01000003.1"/>
</dbReference>
<proteinExistence type="predicted"/>
<accession>A0A9X4SE31</accession>
<comment type="caution">
    <text evidence="2">The sequence shown here is derived from an EMBL/GenBank/DDBJ whole genome shotgun (WGS) entry which is preliminary data.</text>
</comment>
<protein>
    <submittedName>
        <fullName evidence="2">Uncharacterized protein</fullName>
    </submittedName>
</protein>
<reference evidence="2" key="1">
    <citation type="submission" date="2013-01" db="EMBL/GenBank/DDBJ databases">
        <title>Genome draft of Hydrogenophaga taeniospiralis 2K1.</title>
        <authorList>
            <person name="Gomila M."/>
            <person name="Lalucat J."/>
        </authorList>
    </citation>
    <scope>NUCLEOTIDE SEQUENCE</scope>
    <source>
        <strain evidence="2">CCUG 15921</strain>
    </source>
</reference>
<organism evidence="2 3">
    <name type="scientific">Hydrogenophaga taeniospiralis CCUG 15921</name>
    <dbReference type="NCBI Taxonomy" id="1281780"/>
    <lineage>
        <taxon>Bacteria</taxon>
        <taxon>Pseudomonadati</taxon>
        <taxon>Pseudomonadota</taxon>
        <taxon>Betaproteobacteria</taxon>
        <taxon>Burkholderiales</taxon>
        <taxon>Comamonadaceae</taxon>
        <taxon>Hydrogenophaga</taxon>
    </lineage>
</organism>
<feature type="compositionally biased region" description="Low complexity" evidence="1">
    <location>
        <begin position="54"/>
        <end position="63"/>
    </location>
</feature>
<sequence>MTREKTAHIEPSKHSTDEVDEFLEMVKDNVDDAPGAGSPAIKPNTNLDDDGKPTTDTPKNPKI</sequence>
<evidence type="ECO:0000256" key="1">
    <source>
        <dbReference type="SAM" id="MobiDB-lite"/>
    </source>
</evidence>
<dbReference type="AlphaFoldDB" id="A0A9X4SE31"/>
<evidence type="ECO:0000313" key="3">
    <source>
        <dbReference type="Proteomes" id="UP001152876"/>
    </source>
</evidence>
<dbReference type="EMBL" id="AOGK01000003">
    <property type="protein sequence ID" value="MDG5974671.1"/>
    <property type="molecule type" value="Genomic_DNA"/>
</dbReference>
<evidence type="ECO:0000313" key="2">
    <source>
        <dbReference type="EMBL" id="MDG5974671.1"/>
    </source>
</evidence>
<gene>
    <name evidence="2" type="ORF">H010_05362</name>
</gene>
<keyword evidence="3" id="KW-1185">Reference proteome</keyword>